<protein>
    <submittedName>
        <fullName evidence="3">Uncharacterized protein</fullName>
    </submittedName>
</protein>
<evidence type="ECO:0000313" key="3">
    <source>
        <dbReference type="EMBL" id="RPA88594.1"/>
    </source>
</evidence>
<dbReference type="Proteomes" id="UP000276215">
    <property type="component" value="Unassembled WGS sequence"/>
</dbReference>
<sequence length="402" mass="46428">MTAESVKVITTEAEAQSWLLPNPASVVNYWGIYGVSQSKNLIIGFVYKSLGILLPDTISYIYQDEGTFSWVIADCAKDYEKQWWNKIVRISKLVTRGGKRIGAFSHSDFQTLKWGMYKKWLKEKKTKRTEASDLLKDFVEEDKEITGKQILNQEEMPGDKVDFKGEHNITQFSGIDEEVEKFEEKGIIGLSSVIDKDLESRSPELGSEQQDSSTYSHLHEEHSTITQHSSEWSMQQFLQRDLKIPKNEKNNFLIPEENIESSNVGLLENPMVKQITQINSEIRTMEAFRFDSLLSLHLKESKTCLVLQNSFEQEQENNKKAIADRNTLALEVWERNTFIMQLEERERQLTKKMEDLEREDIEIKEISDGLEKELKEATQYEKSLAEQIVKANALAHQAASMK</sequence>
<dbReference type="EMBL" id="ML120763">
    <property type="protein sequence ID" value="RPA88594.1"/>
    <property type="molecule type" value="Genomic_DNA"/>
</dbReference>
<keyword evidence="4" id="KW-1185">Reference proteome</keyword>
<evidence type="ECO:0000256" key="2">
    <source>
        <dbReference type="SAM" id="MobiDB-lite"/>
    </source>
</evidence>
<evidence type="ECO:0000256" key="1">
    <source>
        <dbReference type="SAM" id="Coils"/>
    </source>
</evidence>
<feature type="coiled-coil region" evidence="1">
    <location>
        <begin position="339"/>
        <end position="373"/>
    </location>
</feature>
<organism evidence="3 4">
    <name type="scientific">Choiromyces venosus 120613-1</name>
    <dbReference type="NCBI Taxonomy" id="1336337"/>
    <lineage>
        <taxon>Eukaryota</taxon>
        <taxon>Fungi</taxon>
        <taxon>Dikarya</taxon>
        <taxon>Ascomycota</taxon>
        <taxon>Pezizomycotina</taxon>
        <taxon>Pezizomycetes</taxon>
        <taxon>Pezizales</taxon>
        <taxon>Tuberaceae</taxon>
        <taxon>Choiromyces</taxon>
    </lineage>
</organism>
<reference evidence="3 4" key="1">
    <citation type="journal article" date="2018" name="Nat. Ecol. Evol.">
        <title>Pezizomycetes genomes reveal the molecular basis of ectomycorrhizal truffle lifestyle.</title>
        <authorList>
            <person name="Murat C."/>
            <person name="Payen T."/>
            <person name="Noel B."/>
            <person name="Kuo A."/>
            <person name="Morin E."/>
            <person name="Chen J."/>
            <person name="Kohler A."/>
            <person name="Krizsan K."/>
            <person name="Balestrini R."/>
            <person name="Da Silva C."/>
            <person name="Montanini B."/>
            <person name="Hainaut M."/>
            <person name="Levati E."/>
            <person name="Barry K.W."/>
            <person name="Belfiori B."/>
            <person name="Cichocki N."/>
            <person name="Clum A."/>
            <person name="Dockter R.B."/>
            <person name="Fauchery L."/>
            <person name="Guy J."/>
            <person name="Iotti M."/>
            <person name="Le Tacon F."/>
            <person name="Lindquist E.A."/>
            <person name="Lipzen A."/>
            <person name="Malagnac F."/>
            <person name="Mello A."/>
            <person name="Molinier V."/>
            <person name="Miyauchi S."/>
            <person name="Poulain J."/>
            <person name="Riccioni C."/>
            <person name="Rubini A."/>
            <person name="Sitrit Y."/>
            <person name="Splivallo R."/>
            <person name="Traeger S."/>
            <person name="Wang M."/>
            <person name="Zifcakova L."/>
            <person name="Wipf D."/>
            <person name="Zambonelli A."/>
            <person name="Paolocci F."/>
            <person name="Nowrousian M."/>
            <person name="Ottonello S."/>
            <person name="Baldrian P."/>
            <person name="Spatafora J.W."/>
            <person name="Henrissat B."/>
            <person name="Nagy L.G."/>
            <person name="Aury J.M."/>
            <person name="Wincker P."/>
            <person name="Grigoriev I.V."/>
            <person name="Bonfante P."/>
            <person name="Martin F.M."/>
        </authorList>
    </citation>
    <scope>NUCLEOTIDE SEQUENCE [LARGE SCALE GENOMIC DNA]</scope>
    <source>
        <strain evidence="3 4">120613-1</strain>
    </source>
</reference>
<accession>A0A3N4J3Y2</accession>
<feature type="region of interest" description="Disordered" evidence="2">
    <location>
        <begin position="200"/>
        <end position="231"/>
    </location>
</feature>
<feature type="compositionally biased region" description="Polar residues" evidence="2">
    <location>
        <begin position="207"/>
        <end position="216"/>
    </location>
</feature>
<name>A0A3N4J3Y2_9PEZI</name>
<evidence type="ECO:0000313" key="4">
    <source>
        <dbReference type="Proteomes" id="UP000276215"/>
    </source>
</evidence>
<gene>
    <name evidence="3" type="ORF">L873DRAFT_1796573</name>
</gene>
<proteinExistence type="predicted"/>
<dbReference type="AlphaFoldDB" id="A0A3N4J3Y2"/>
<keyword evidence="1" id="KW-0175">Coiled coil</keyword>